<protein>
    <submittedName>
        <fullName evidence="1">7927_t:CDS:1</fullName>
    </submittedName>
</protein>
<proteinExistence type="predicted"/>
<organism evidence="1 2">
    <name type="scientific">Ambispora gerdemannii</name>
    <dbReference type="NCBI Taxonomy" id="144530"/>
    <lineage>
        <taxon>Eukaryota</taxon>
        <taxon>Fungi</taxon>
        <taxon>Fungi incertae sedis</taxon>
        <taxon>Mucoromycota</taxon>
        <taxon>Glomeromycotina</taxon>
        <taxon>Glomeromycetes</taxon>
        <taxon>Archaeosporales</taxon>
        <taxon>Ambisporaceae</taxon>
        <taxon>Ambispora</taxon>
    </lineage>
</organism>
<sequence>QAKLTRLIQQLTTVISELKKETYLDAVCGDLETSYKLVQELS</sequence>
<dbReference type="OrthoDB" id="10588416at2759"/>
<evidence type="ECO:0000313" key="1">
    <source>
        <dbReference type="EMBL" id="CAG8696349.1"/>
    </source>
</evidence>
<reference evidence="1" key="1">
    <citation type="submission" date="2021-06" db="EMBL/GenBank/DDBJ databases">
        <authorList>
            <person name="Kallberg Y."/>
            <person name="Tangrot J."/>
            <person name="Rosling A."/>
        </authorList>
    </citation>
    <scope>NUCLEOTIDE SEQUENCE</scope>
    <source>
        <strain evidence="1">MT106</strain>
    </source>
</reference>
<accession>A0A9N9EYG4</accession>
<name>A0A9N9EYG4_9GLOM</name>
<dbReference type="EMBL" id="CAJVPL010016741">
    <property type="protein sequence ID" value="CAG8696349.1"/>
    <property type="molecule type" value="Genomic_DNA"/>
</dbReference>
<dbReference type="AlphaFoldDB" id="A0A9N9EYG4"/>
<evidence type="ECO:0000313" key="2">
    <source>
        <dbReference type="Proteomes" id="UP000789831"/>
    </source>
</evidence>
<comment type="caution">
    <text evidence="1">The sequence shown here is derived from an EMBL/GenBank/DDBJ whole genome shotgun (WGS) entry which is preliminary data.</text>
</comment>
<gene>
    <name evidence="1" type="ORF">AGERDE_LOCUS13286</name>
</gene>
<feature type="non-terminal residue" evidence="1">
    <location>
        <position position="1"/>
    </location>
</feature>
<feature type="non-terminal residue" evidence="1">
    <location>
        <position position="42"/>
    </location>
</feature>
<dbReference type="Proteomes" id="UP000789831">
    <property type="component" value="Unassembled WGS sequence"/>
</dbReference>
<keyword evidence="2" id="KW-1185">Reference proteome</keyword>